<comment type="caution">
    <text evidence="3">The sequence shown here is derived from an EMBL/GenBank/DDBJ whole genome shotgun (WGS) entry which is preliminary data.</text>
</comment>
<dbReference type="OrthoDB" id="9788959at2"/>
<organism evidence="3 4">
    <name type="scientific">Tenacibaculum adriaticum</name>
    <dbReference type="NCBI Taxonomy" id="413713"/>
    <lineage>
        <taxon>Bacteria</taxon>
        <taxon>Pseudomonadati</taxon>
        <taxon>Bacteroidota</taxon>
        <taxon>Flavobacteriia</taxon>
        <taxon>Flavobacteriales</taxon>
        <taxon>Flavobacteriaceae</taxon>
        <taxon>Tenacibaculum</taxon>
    </lineage>
</organism>
<evidence type="ECO:0000313" key="4">
    <source>
        <dbReference type="Proteomes" id="UP000323136"/>
    </source>
</evidence>
<evidence type="ECO:0000256" key="1">
    <source>
        <dbReference type="ARBA" id="ARBA00008791"/>
    </source>
</evidence>
<comment type="similarity">
    <text evidence="1">Belongs to the universal stress protein A family.</text>
</comment>
<dbReference type="AlphaFoldDB" id="A0A5S5DX23"/>
<dbReference type="InterPro" id="IPR006015">
    <property type="entry name" value="Universal_stress_UspA"/>
</dbReference>
<proteinExistence type="inferred from homology"/>
<evidence type="ECO:0000259" key="2">
    <source>
        <dbReference type="Pfam" id="PF00582"/>
    </source>
</evidence>
<dbReference type="PANTHER" id="PTHR46268:SF6">
    <property type="entry name" value="UNIVERSAL STRESS PROTEIN UP12"/>
    <property type="match status" value="1"/>
</dbReference>
<dbReference type="EMBL" id="VNIA01000001">
    <property type="protein sequence ID" value="TYQ00275.1"/>
    <property type="molecule type" value="Genomic_DNA"/>
</dbReference>
<dbReference type="Proteomes" id="UP000323136">
    <property type="component" value="Unassembled WGS sequence"/>
</dbReference>
<dbReference type="Pfam" id="PF00582">
    <property type="entry name" value="Usp"/>
    <property type="match status" value="1"/>
</dbReference>
<dbReference type="PANTHER" id="PTHR46268">
    <property type="entry name" value="STRESS RESPONSE PROTEIN NHAX"/>
    <property type="match status" value="1"/>
</dbReference>
<dbReference type="InterPro" id="IPR006016">
    <property type="entry name" value="UspA"/>
</dbReference>
<keyword evidence="4" id="KW-1185">Reference proteome</keyword>
<gene>
    <name evidence="3" type="ORF">C7447_101885</name>
</gene>
<accession>A0A5S5DX23</accession>
<sequence>MKNILLLTDFSKASKNAMNYAMQLFIDNVCNIYLLHVTDFSTFLVDDLSSAESLASKIISNEKTDNKLKKIVTKLKSDFDTKNFTFNTITKYDHFIKVINELVDSKEIDLIVMGSNGITGAEEIVFGSNTINVVRKVKCTTLVIPEHYEFTKPKEVLIPLAQNDSIASNSFIEAKVFLEAFLDKLHFLRINSDKESSETKKDKEHLIHLLNDKRYVYSKINNVPLHYAVSTYTQLNNVNLITLITHEETIFERLFYSSEKTKLSNYNLLPLLVFHSK</sequence>
<evidence type="ECO:0000313" key="3">
    <source>
        <dbReference type="EMBL" id="TYQ00275.1"/>
    </source>
</evidence>
<dbReference type="CDD" id="cd00293">
    <property type="entry name" value="USP-like"/>
    <property type="match status" value="1"/>
</dbReference>
<dbReference type="Gene3D" id="3.40.50.12370">
    <property type="match status" value="1"/>
</dbReference>
<dbReference type="RefSeq" id="WP_148869104.1">
    <property type="nucleotide sequence ID" value="NZ_VNIA01000001.1"/>
</dbReference>
<dbReference type="PRINTS" id="PR01438">
    <property type="entry name" value="UNVRSLSTRESS"/>
</dbReference>
<reference evidence="3 4" key="1">
    <citation type="submission" date="2019-07" db="EMBL/GenBank/DDBJ databases">
        <title>Genomic Encyclopedia of Type Strains, Phase IV (KMG-IV): sequencing the most valuable type-strain genomes for metagenomic binning, comparative biology and taxonomic classification.</title>
        <authorList>
            <person name="Goeker M."/>
        </authorList>
    </citation>
    <scope>NUCLEOTIDE SEQUENCE [LARGE SCALE GENOMIC DNA]</scope>
    <source>
        <strain evidence="3 4">DSM 18961</strain>
    </source>
</reference>
<dbReference type="SUPFAM" id="SSF52402">
    <property type="entry name" value="Adenine nucleotide alpha hydrolases-like"/>
    <property type="match status" value="1"/>
</dbReference>
<name>A0A5S5DX23_9FLAO</name>
<feature type="domain" description="UspA" evidence="2">
    <location>
        <begin position="1"/>
        <end position="145"/>
    </location>
</feature>
<protein>
    <submittedName>
        <fullName evidence="3">Nucleotide-binding universal stress UspA family protein</fullName>
    </submittedName>
</protein>